<dbReference type="GO" id="GO:0016779">
    <property type="term" value="F:nucleotidyltransferase activity"/>
    <property type="evidence" value="ECO:0007669"/>
    <property type="project" value="UniProtKB-KW"/>
</dbReference>
<evidence type="ECO:0000256" key="9">
    <source>
        <dbReference type="PIRNR" id="PIRNR000774"/>
    </source>
</evidence>
<dbReference type="GO" id="GO:0003677">
    <property type="term" value="F:DNA binding"/>
    <property type="evidence" value="ECO:0007669"/>
    <property type="project" value="UniProtKB-KW"/>
</dbReference>
<dbReference type="Pfam" id="PF04552">
    <property type="entry name" value="Sigma54_DBD"/>
    <property type="match status" value="1"/>
</dbReference>
<feature type="domain" description="RNA polymerase sigma factor 54 DNA-binding" evidence="11">
    <location>
        <begin position="353"/>
        <end position="512"/>
    </location>
</feature>
<dbReference type="PANTHER" id="PTHR32248">
    <property type="entry name" value="RNA POLYMERASE SIGMA-54 FACTOR"/>
    <property type="match status" value="1"/>
</dbReference>
<dbReference type="GO" id="GO:0001216">
    <property type="term" value="F:DNA-binding transcription activator activity"/>
    <property type="evidence" value="ECO:0007669"/>
    <property type="project" value="InterPro"/>
</dbReference>
<evidence type="ECO:0000256" key="3">
    <source>
        <dbReference type="ARBA" id="ARBA00022679"/>
    </source>
</evidence>
<dbReference type="NCBIfam" id="TIGR02395">
    <property type="entry name" value="rpoN_sigma"/>
    <property type="match status" value="1"/>
</dbReference>
<name>A0A3D9YY65_9HYPH</name>
<feature type="region of interest" description="Disordered" evidence="10">
    <location>
        <begin position="111"/>
        <end position="147"/>
    </location>
</feature>
<dbReference type="PROSITE" id="PS00717">
    <property type="entry name" value="SIGMA54_1"/>
    <property type="match status" value="1"/>
</dbReference>
<gene>
    <name evidence="13" type="ORF">DES32_1214</name>
</gene>
<dbReference type="Pfam" id="PF00309">
    <property type="entry name" value="Sigma54_AID"/>
    <property type="match status" value="1"/>
</dbReference>
<dbReference type="PIRSF" id="PIRSF000774">
    <property type="entry name" value="RpoN"/>
    <property type="match status" value="1"/>
</dbReference>
<dbReference type="InterPro" id="IPR038709">
    <property type="entry name" value="RpoN_core-bd_sf"/>
</dbReference>
<dbReference type="Gene3D" id="1.10.10.1330">
    <property type="entry name" value="RNA polymerase sigma-54 factor, core-binding domain"/>
    <property type="match status" value="1"/>
</dbReference>
<evidence type="ECO:0000313" key="13">
    <source>
        <dbReference type="EMBL" id="REF87591.1"/>
    </source>
</evidence>
<dbReference type="PRINTS" id="PR00045">
    <property type="entry name" value="SIGMA54FCT"/>
</dbReference>
<comment type="caution">
    <text evidence="13">The sequence shown here is derived from an EMBL/GenBank/DDBJ whole genome shotgun (WGS) entry which is preliminary data.</text>
</comment>
<proteinExistence type="inferred from homology"/>
<dbReference type="PANTHER" id="PTHR32248:SF4">
    <property type="entry name" value="RNA POLYMERASE SIGMA-54 FACTOR"/>
    <property type="match status" value="1"/>
</dbReference>
<dbReference type="EMBL" id="QUMO01000002">
    <property type="protein sequence ID" value="REF87591.1"/>
    <property type="molecule type" value="Genomic_DNA"/>
</dbReference>
<feature type="compositionally biased region" description="Acidic residues" evidence="10">
    <location>
        <begin position="55"/>
        <end position="68"/>
    </location>
</feature>
<sequence>MALTTKLLLRQGQSLVMTPQLLQAIKLLQFSNMELAAFVQDELERNPLLERAEEAPDNEPAIEGDGGDYGDASAENDSSEAGETEWTSESFATDRGALEASLGTELSNAFEDDRAPTPAEHPAASEGLGLSSTSWSGAPSPASDGGEATNLEAYVAAELSLRDHLAAQLTLATKDPIERVIGHAIVDSIDESGYFTEPVAEVALRLGAPVERVEKLLATIQSFEPSGVGARNLAECLSIQLKEKDRFDPAMQALVARLDLVAKRDYAALRKLCGVSAEDVTDMIAEIKRLDPKPGRAFGGGIVQPVVADVIIRALPDGSWHVELNSEVLPRLLVNQVYATRVARAKASDIDRSFLSNCLQTANWLTKSLEQRARTILKVASEIVRQQDAFFAHGVEHLRPLNLKAIADAIGMHESTVSRVTSNKYISTPRGLFELKYFFTASIASRNGGDAHSAEAVRFRIRQMIEHESESDILSDDAIVEQLKKSNVEIARRTVAKYRESLRIPSSVERRRMRGLH</sequence>
<dbReference type="NCBIfam" id="NF004596">
    <property type="entry name" value="PRK05932.1-3"/>
    <property type="match status" value="1"/>
</dbReference>
<dbReference type="OrthoDB" id="9814402at2"/>
<keyword evidence="7 9" id="KW-0238">DNA-binding</keyword>
<dbReference type="InterPro" id="IPR000394">
    <property type="entry name" value="RNA_pol_sigma_54"/>
</dbReference>
<keyword evidence="3 9" id="KW-0808">Transferase</keyword>
<evidence type="ECO:0000256" key="6">
    <source>
        <dbReference type="ARBA" id="ARBA00023082"/>
    </source>
</evidence>
<keyword evidence="4 9" id="KW-0548">Nucleotidyltransferase</keyword>
<dbReference type="InterPro" id="IPR007634">
    <property type="entry name" value="RNA_pol_sigma_54_DNA-bd"/>
</dbReference>
<evidence type="ECO:0000256" key="5">
    <source>
        <dbReference type="ARBA" id="ARBA00023015"/>
    </source>
</evidence>
<evidence type="ECO:0000256" key="2">
    <source>
        <dbReference type="ARBA" id="ARBA00022478"/>
    </source>
</evidence>
<keyword evidence="8 9" id="KW-0804">Transcription</keyword>
<evidence type="ECO:0000256" key="8">
    <source>
        <dbReference type="ARBA" id="ARBA00023163"/>
    </source>
</evidence>
<feature type="region of interest" description="Disordered" evidence="10">
    <location>
        <begin position="51"/>
        <end position="91"/>
    </location>
</feature>
<keyword evidence="2 9" id="KW-0240">DNA-directed RNA polymerase</keyword>
<dbReference type="AlphaFoldDB" id="A0A3D9YY65"/>
<dbReference type="Gene3D" id="1.10.10.60">
    <property type="entry name" value="Homeodomain-like"/>
    <property type="match status" value="1"/>
</dbReference>
<feature type="domain" description="RNA polymerase sigma factor 54 core-binding" evidence="12">
    <location>
        <begin position="151"/>
        <end position="338"/>
    </location>
</feature>
<accession>A0A3D9YY65</accession>
<keyword evidence="6 9" id="KW-0731">Sigma factor</keyword>
<evidence type="ECO:0000256" key="1">
    <source>
        <dbReference type="ARBA" id="ARBA00008798"/>
    </source>
</evidence>
<reference evidence="13 14" key="1">
    <citation type="submission" date="2018-08" db="EMBL/GenBank/DDBJ databases">
        <title>Genomic Encyclopedia of Type Strains, Phase IV (KMG-IV): sequencing the most valuable type-strain genomes for metagenomic binning, comparative biology and taxonomic classification.</title>
        <authorList>
            <person name="Goeker M."/>
        </authorList>
    </citation>
    <scope>NUCLEOTIDE SEQUENCE [LARGE SCALE GENOMIC DNA]</scope>
    <source>
        <strain evidence="13 14">BW863</strain>
    </source>
</reference>
<evidence type="ECO:0000259" key="12">
    <source>
        <dbReference type="Pfam" id="PF04963"/>
    </source>
</evidence>
<dbReference type="GO" id="GO:0006352">
    <property type="term" value="P:DNA-templated transcription initiation"/>
    <property type="evidence" value="ECO:0007669"/>
    <property type="project" value="InterPro"/>
</dbReference>
<dbReference type="GO" id="GO:0000428">
    <property type="term" value="C:DNA-directed RNA polymerase complex"/>
    <property type="evidence" value="ECO:0007669"/>
    <property type="project" value="UniProtKB-KW"/>
</dbReference>
<dbReference type="GO" id="GO:0016987">
    <property type="term" value="F:sigma factor activity"/>
    <property type="evidence" value="ECO:0007669"/>
    <property type="project" value="UniProtKB-KW"/>
</dbReference>
<dbReference type="InterPro" id="IPR007046">
    <property type="entry name" value="RNA_pol_sigma_54_core-bd"/>
</dbReference>
<dbReference type="PROSITE" id="PS50044">
    <property type="entry name" value="SIGMA54_3"/>
    <property type="match status" value="1"/>
</dbReference>
<dbReference type="NCBIfam" id="NF009118">
    <property type="entry name" value="PRK12469.1"/>
    <property type="match status" value="1"/>
</dbReference>
<comment type="function">
    <text evidence="9">Sigma factors are initiation factors that promote the attachment of RNA polymerase to specific initiation sites and are then released.</text>
</comment>
<keyword evidence="14" id="KW-1185">Reference proteome</keyword>
<comment type="similarity">
    <text evidence="1 9">Belongs to the sigma-54 factor family.</text>
</comment>
<organism evidence="13 14">
    <name type="scientific">Methylovirgula ligni</name>
    <dbReference type="NCBI Taxonomy" id="569860"/>
    <lineage>
        <taxon>Bacteria</taxon>
        <taxon>Pseudomonadati</taxon>
        <taxon>Pseudomonadota</taxon>
        <taxon>Alphaproteobacteria</taxon>
        <taxon>Hyphomicrobiales</taxon>
        <taxon>Beijerinckiaceae</taxon>
        <taxon>Methylovirgula</taxon>
    </lineage>
</organism>
<dbReference type="RefSeq" id="WP_115835776.1">
    <property type="nucleotide sequence ID" value="NZ_CP025086.1"/>
</dbReference>
<dbReference type="Pfam" id="PF04963">
    <property type="entry name" value="Sigma54_CBD"/>
    <property type="match status" value="1"/>
</dbReference>
<evidence type="ECO:0000259" key="11">
    <source>
        <dbReference type="Pfam" id="PF04552"/>
    </source>
</evidence>
<evidence type="ECO:0000256" key="7">
    <source>
        <dbReference type="ARBA" id="ARBA00023125"/>
    </source>
</evidence>
<evidence type="ECO:0000256" key="10">
    <source>
        <dbReference type="SAM" id="MobiDB-lite"/>
    </source>
</evidence>
<evidence type="ECO:0000256" key="4">
    <source>
        <dbReference type="ARBA" id="ARBA00022695"/>
    </source>
</evidence>
<dbReference type="PROSITE" id="PS00718">
    <property type="entry name" value="SIGMA54_2"/>
    <property type="match status" value="1"/>
</dbReference>
<keyword evidence="5 9" id="KW-0805">Transcription regulation</keyword>
<protein>
    <recommendedName>
        <fullName evidence="9">RNA polymerase sigma-54 factor</fullName>
    </recommendedName>
</protein>
<dbReference type="Proteomes" id="UP000256900">
    <property type="component" value="Unassembled WGS sequence"/>
</dbReference>
<evidence type="ECO:0000313" key="14">
    <source>
        <dbReference type="Proteomes" id="UP000256900"/>
    </source>
</evidence>